<dbReference type="AlphaFoldDB" id="A0A4Q5J2M4"/>
<dbReference type="GO" id="GO:0031410">
    <property type="term" value="C:cytoplasmic vesicle"/>
    <property type="evidence" value="ECO:0007669"/>
    <property type="project" value="TreeGrafter"/>
</dbReference>
<dbReference type="OrthoDB" id="5380360at2"/>
<dbReference type="InterPro" id="IPR029865">
    <property type="entry name" value="KIAA0319-like"/>
</dbReference>
<dbReference type="InterPro" id="IPR013783">
    <property type="entry name" value="Ig-like_fold"/>
</dbReference>
<feature type="chain" id="PRO_5020935948" description="LTD domain-containing protein" evidence="5">
    <location>
        <begin position="32"/>
        <end position="903"/>
    </location>
</feature>
<protein>
    <recommendedName>
        <fullName evidence="6">LTD domain-containing protein</fullName>
    </recommendedName>
</protein>
<dbReference type="InterPro" id="IPR011042">
    <property type="entry name" value="6-blade_b-propeller_TolB-like"/>
</dbReference>
<dbReference type="InterPro" id="IPR009722">
    <property type="entry name" value="YjiK/CarP"/>
</dbReference>
<reference evidence="7 8" key="1">
    <citation type="submission" date="2019-01" db="EMBL/GenBank/DDBJ databases">
        <title>Nocardioides guangzhouensis sp. nov., an actinobacterium isolated from soil.</title>
        <authorList>
            <person name="Fu Y."/>
            <person name="Cai Y."/>
            <person name="Lin Z."/>
            <person name="Chen P."/>
        </authorList>
    </citation>
    <scope>NUCLEOTIDE SEQUENCE [LARGE SCALE GENOMIC DNA]</scope>
    <source>
        <strain evidence="7 8">NBRC 105384</strain>
    </source>
</reference>
<name>A0A4Q5J2M4_9ACTN</name>
<dbReference type="InterPro" id="IPR035986">
    <property type="entry name" value="PKD_dom_sf"/>
</dbReference>
<dbReference type="Gene3D" id="2.60.40.1260">
    <property type="entry name" value="Lamin Tail domain"/>
    <property type="match status" value="1"/>
</dbReference>
<evidence type="ECO:0000256" key="1">
    <source>
        <dbReference type="ARBA" id="ARBA00004236"/>
    </source>
</evidence>
<comment type="similarity">
    <text evidence="2">Belongs to the YjiK family.</text>
</comment>
<dbReference type="Gene3D" id="2.60.40.10">
    <property type="entry name" value="Immunoglobulins"/>
    <property type="match status" value="2"/>
</dbReference>
<gene>
    <name evidence="7" type="ORF">ETU37_06720</name>
</gene>
<dbReference type="Pfam" id="PF22352">
    <property type="entry name" value="K319L-like_PKD"/>
    <property type="match status" value="2"/>
</dbReference>
<evidence type="ECO:0000313" key="8">
    <source>
        <dbReference type="Proteomes" id="UP000291189"/>
    </source>
</evidence>
<evidence type="ECO:0000256" key="3">
    <source>
        <dbReference type="ARBA" id="ARBA00022475"/>
    </source>
</evidence>
<dbReference type="PANTHER" id="PTHR46182">
    <property type="entry name" value="FI19480P1"/>
    <property type="match status" value="1"/>
</dbReference>
<dbReference type="Pfam" id="PF06977">
    <property type="entry name" value="SdiA-regulated"/>
    <property type="match status" value="1"/>
</dbReference>
<proteinExistence type="inferred from homology"/>
<dbReference type="RefSeq" id="WP_129986493.1">
    <property type="nucleotide sequence ID" value="NZ_SDPU01000020.1"/>
</dbReference>
<sequence>MRNHKKVSIRKRVALVTASALALSTGGAAWAANVNSTTVRFTDTSVWTPPSPDPSGITYIPSKDQIVVSDAEVDEIVLGPTEPGGYQGKNIWSMTRTGTVVESSTTKTTATGWSIEPTGLAFNPATGSMFVTDDDKKSVFEITNAASTGLSGTIATTRLRAGLTSGFKTSTFGNTDPEGVAFDTKRNELLLINGQTGARFYRLNPGVDGIFNGVAPGGDDIPTEVDLTRYGVIDPEGIAYDSVRDTILVSSDGSQAIFELDRYGALLNTISIAQMGAQNAADVVMAPSSDGNGRSYYLVDRGLDNNSHPGENDGKVFEVRASLAPITNFPPVASAGVDQVVDITETLTLTGGGLDSDAADVLTYQWSKVSGPGTVTFSAPTAATTTATVSQTGDYVFRLTVRDPKGAVGTDDATVKVLTPGAARDVALPVVSGLDDAHEILVGSATGFTDVASADIELGNDGPSTPEDVKTGIRFSGIPVPKGSTIESAYIQFKVDEGSSGTASFTIAGEAADNAAQYVNGKNFNITTRPATTAKVAWSPPTWTAPAQPNGGEAGPGQATPDLKAIIQEIVDRPGWQKNNALAFMFAGTGRRTAEAKDGLTPPVLMLKFKTPATNTAPLVDAGPTRNIDVGQSALLDGTVSDDGKPGPVSVQWSKVSGPGDVVFANAAAVDTTVSPSVTGDYVFQLTANDGQLSTSDTTQVRVKAAGGKKKTTLSATTSATVLRTGTTATITGTVQPAEDGQVIKLQQRKGTGWVDKATAKVTSGTVSAARFTVSSKTSRAVQYRLVSPATTTLDEAVSNTLSVSFYLTDLLRVNYESDVVKVKNTGAVPVDLDGWVLKNKKNGKSVRLPAFTLKPGAVIRLHSGVGKSSARHLYLATKDMWGKRGKAVLKDRIGTSADSLRY</sequence>
<keyword evidence="5" id="KW-0732">Signal</keyword>
<dbReference type="EMBL" id="SDPU01000020">
    <property type="protein sequence ID" value="RYU12674.1"/>
    <property type="molecule type" value="Genomic_DNA"/>
</dbReference>
<evidence type="ECO:0000256" key="4">
    <source>
        <dbReference type="ARBA" id="ARBA00023136"/>
    </source>
</evidence>
<dbReference type="GO" id="GO:0005975">
    <property type="term" value="P:carbohydrate metabolic process"/>
    <property type="evidence" value="ECO:0007669"/>
    <property type="project" value="UniProtKB-ARBA"/>
</dbReference>
<dbReference type="PROSITE" id="PS51841">
    <property type="entry name" value="LTD"/>
    <property type="match status" value="1"/>
</dbReference>
<dbReference type="Gene3D" id="2.120.10.30">
    <property type="entry name" value="TolB, C-terminal domain"/>
    <property type="match status" value="1"/>
</dbReference>
<evidence type="ECO:0000313" key="7">
    <source>
        <dbReference type="EMBL" id="RYU12674.1"/>
    </source>
</evidence>
<dbReference type="Proteomes" id="UP000291189">
    <property type="component" value="Unassembled WGS sequence"/>
</dbReference>
<dbReference type="SUPFAM" id="SSF63825">
    <property type="entry name" value="YWTD domain"/>
    <property type="match status" value="1"/>
</dbReference>
<dbReference type="InterPro" id="IPR036415">
    <property type="entry name" value="Lamin_tail_dom_sf"/>
</dbReference>
<feature type="signal peptide" evidence="5">
    <location>
        <begin position="1"/>
        <end position="31"/>
    </location>
</feature>
<keyword evidence="3" id="KW-1003">Cell membrane</keyword>
<comment type="subcellular location">
    <subcellularLocation>
        <location evidence="1">Cell membrane</location>
    </subcellularLocation>
</comment>
<dbReference type="SUPFAM" id="SSF49299">
    <property type="entry name" value="PKD domain"/>
    <property type="match status" value="2"/>
</dbReference>
<evidence type="ECO:0000256" key="2">
    <source>
        <dbReference type="ARBA" id="ARBA00009852"/>
    </source>
</evidence>
<keyword evidence="8" id="KW-1185">Reference proteome</keyword>
<dbReference type="InterPro" id="IPR001322">
    <property type="entry name" value="Lamin_tail_dom"/>
</dbReference>
<accession>A0A4Q5J2M4</accession>
<dbReference type="InterPro" id="IPR022409">
    <property type="entry name" value="PKD/Chitinase_dom"/>
</dbReference>
<organism evidence="7 8">
    <name type="scientific">Nocardioides iriomotensis</name>
    <dbReference type="NCBI Taxonomy" id="715784"/>
    <lineage>
        <taxon>Bacteria</taxon>
        <taxon>Bacillati</taxon>
        <taxon>Actinomycetota</taxon>
        <taxon>Actinomycetes</taxon>
        <taxon>Propionibacteriales</taxon>
        <taxon>Nocardioidaceae</taxon>
        <taxon>Nocardioides</taxon>
    </lineage>
</organism>
<evidence type="ECO:0000259" key="6">
    <source>
        <dbReference type="PROSITE" id="PS51841"/>
    </source>
</evidence>
<comment type="caution">
    <text evidence="7">The sequence shown here is derived from an EMBL/GenBank/DDBJ whole genome shotgun (WGS) entry which is preliminary data.</text>
</comment>
<dbReference type="CDD" id="cd00146">
    <property type="entry name" value="PKD"/>
    <property type="match status" value="1"/>
</dbReference>
<evidence type="ECO:0000256" key="5">
    <source>
        <dbReference type="SAM" id="SignalP"/>
    </source>
</evidence>
<dbReference type="SMART" id="SM00089">
    <property type="entry name" value="PKD"/>
    <property type="match status" value="2"/>
</dbReference>
<feature type="domain" description="LTD" evidence="6">
    <location>
        <begin position="790"/>
        <end position="903"/>
    </location>
</feature>
<keyword evidence="4" id="KW-0472">Membrane</keyword>
<dbReference type="PANTHER" id="PTHR46182:SF2">
    <property type="entry name" value="FI19480P1"/>
    <property type="match status" value="1"/>
</dbReference>
<dbReference type="SUPFAM" id="SSF74853">
    <property type="entry name" value="Lamin A/C globular tail domain"/>
    <property type="match status" value="1"/>
</dbReference>
<dbReference type="GO" id="GO:0005886">
    <property type="term" value="C:plasma membrane"/>
    <property type="evidence" value="ECO:0007669"/>
    <property type="project" value="UniProtKB-SubCell"/>
</dbReference>